<evidence type="ECO:0000313" key="3">
    <source>
        <dbReference type="EMBL" id="KAA1075209.1"/>
    </source>
</evidence>
<name>A0A5B0MGG3_PUCGR</name>
<dbReference type="Gene3D" id="3.10.20.90">
    <property type="entry name" value="Phosphatidylinositol 3-kinase Catalytic Subunit, Chain A, domain 1"/>
    <property type="match status" value="2"/>
</dbReference>
<dbReference type="FunFam" id="3.10.20.90:FF:000494">
    <property type="entry name" value="AaceriAGL357Wp"/>
    <property type="match status" value="1"/>
</dbReference>
<evidence type="ECO:0000313" key="4">
    <source>
        <dbReference type="Proteomes" id="UP000324748"/>
    </source>
</evidence>
<evidence type="ECO:0000259" key="2">
    <source>
        <dbReference type="Pfam" id="PF12436"/>
    </source>
</evidence>
<dbReference type="GO" id="GO:0016787">
    <property type="term" value="F:hydrolase activity"/>
    <property type="evidence" value="ECO:0007669"/>
    <property type="project" value="UniProtKB-KW"/>
</dbReference>
<dbReference type="GO" id="GO:0140096">
    <property type="term" value="F:catalytic activity, acting on a protein"/>
    <property type="evidence" value="ECO:0007669"/>
    <property type="project" value="UniProtKB-ARBA"/>
</dbReference>
<evidence type="ECO:0000256" key="1">
    <source>
        <dbReference type="ARBA" id="ARBA00022786"/>
    </source>
</evidence>
<feature type="domain" description="Ubiquitin carboxyl-terminal hydrolase 7 ICP0-binding" evidence="2">
    <location>
        <begin position="83"/>
        <end position="309"/>
    </location>
</feature>
<dbReference type="Pfam" id="PF12436">
    <property type="entry name" value="USP7_ICP0_bdg"/>
    <property type="match status" value="1"/>
</dbReference>
<keyword evidence="4" id="KW-1185">Reference proteome</keyword>
<dbReference type="EMBL" id="VSWC01000157">
    <property type="protein sequence ID" value="KAA1075209.1"/>
    <property type="molecule type" value="Genomic_DNA"/>
</dbReference>
<gene>
    <name evidence="3" type="primary">USP7_25</name>
    <name evidence="3" type="ORF">PGT21_031213</name>
</gene>
<dbReference type="OrthoDB" id="289038at2759"/>
<dbReference type="FunFam" id="3.10.20.90:FF:000539">
    <property type="entry name" value="Uncharacterized protein"/>
    <property type="match status" value="1"/>
</dbReference>
<reference evidence="3 4" key="1">
    <citation type="submission" date="2019-05" db="EMBL/GenBank/DDBJ databases">
        <title>Emergence of the Ug99 lineage of the wheat stem rust pathogen through somatic hybridization.</title>
        <authorList>
            <person name="Li F."/>
            <person name="Upadhyaya N.M."/>
            <person name="Sperschneider J."/>
            <person name="Matny O."/>
            <person name="Nguyen-Phuc H."/>
            <person name="Mago R."/>
            <person name="Raley C."/>
            <person name="Miller M.E."/>
            <person name="Silverstein K.A.T."/>
            <person name="Henningsen E."/>
            <person name="Hirsch C.D."/>
            <person name="Visser B."/>
            <person name="Pretorius Z.A."/>
            <person name="Steffenson B.J."/>
            <person name="Schwessinger B."/>
            <person name="Dodds P.N."/>
            <person name="Figueroa M."/>
        </authorList>
    </citation>
    <scope>NUCLEOTIDE SEQUENCE [LARGE SCALE GENOMIC DNA]</scope>
    <source>
        <strain evidence="3">21-0</strain>
    </source>
</reference>
<dbReference type="InterPro" id="IPR024729">
    <property type="entry name" value="USP7_ICP0-binding_dom"/>
</dbReference>
<comment type="caution">
    <text evidence="3">The sequence shown here is derived from an EMBL/GenBank/DDBJ whole genome shotgun (WGS) entry which is preliminary data.</text>
</comment>
<keyword evidence="3" id="KW-0378">Hydrolase</keyword>
<protein>
    <submittedName>
        <fullName evidence="3">Ubiquitin carboxyl-terminal hydrolase 7</fullName>
    </submittedName>
</protein>
<sequence>MSYHDIFLTTKIITDETFRLHEGFDMALLDDKTMPPSQLLTLTVLKTEPFLNFKSRLAQSLGYSLNYFRLWTLAHQRHCDYLREATTTRLIKAVPESDPELTMQDVMNSRQASSPKTLIFYLEVLDRVHEARSGQIKESHKMVFVKHFDAKNQKLVGIGHFHVQSRGSLDPLIKNRMNLPSNAKLQVYKELGPGKTNVDSPKVYSSDPIRNGDIFCFQVELSDSDIAELKRKKLYVDVVEFYNFLENRVLVHFKPRHEAMSATIEFSLVLSKKDTYEQMSKLVSAKLNHSPENLRFTGSLKGFPQNVIHGQRVPSTCWTSSQKVITVADMIETPNQNSGYPSYSSSDLNNILFYELLDLPTGEVQQKRMLKVTWTGADNREESILIGWANSARG</sequence>
<dbReference type="Proteomes" id="UP000324748">
    <property type="component" value="Unassembled WGS sequence"/>
</dbReference>
<keyword evidence="1" id="KW-0833">Ubl conjugation pathway</keyword>
<accession>A0A5B0MGG3</accession>
<organism evidence="3 4">
    <name type="scientific">Puccinia graminis f. sp. tritici</name>
    <dbReference type="NCBI Taxonomy" id="56615"/>
    <lineage>
        <taxon>Eukaryota</taxon>
        <taxon>Fungi</taxon>
        <taxon>Dikarya</taxon>
        <taxon>Basidiomycota</taxon>
        <taxon>Pucciniomycotina</taxon>
        <taxon>Pucciniomycetes</taxon>
        <taxon>Pucciniales</taxon>
        <taxon>Pucciniaceae</taxon>
        <taxon>Puccinia</taxon>
    </lineage>
</organism>
<proteinExistence type="predicted"/>
<dbReference type="AlphaFoldDB" id="A0A5B0MGG3"/>